<proteinExistence type="predicted"/>
<dbReference type="InterPro" id="IPR032466">
    <property type="entry name" value="Metal_Hydrolase"/>
</dbReference>
<dbReference type="InterPro" id="IPR006680">
    <property type="entry name" value="Amidohydro-rel"/>
</dbReference>
<comment type="caution">
    <text evidence="2">The sequence shown here is derived from an EMBL/GenBank/DDBJ whole genome shotgun (WGS) entry which is preliminary data.</text>
</comment>
<dbReference type="GO" id="GO:0016787">
    <property type="term" value="F:hydrolase activity"/>
    <property type="evidence" value="ECO:0007669"/>
    <property type="project" value="UniProtKB-KW"/>
</dbReference>
<dbReference type="InterPro" id="IPR052358">
    <property type="entry name" value="Aro_Compnd_Degr_Hydrolases"/>
</dbReference>
<evidence type="ECO:0000259" key="1">
    <source>
        <dbReference type="Pfam" id="PF04909"/>
    </source>
</evidence>
<name>A0A2T6A8Y5_9RHOB</name>
<evidence type="ECO:0000313" key="2">
    <source>
        <dbReference type="EMBL" id="PTX40287.1"/>
    </source>
</evidence>
<organism evidence="2 3">
    <name type="scientific">Allosediminivita pacifica</name>
    <dbReference type="NCBI Taxonomy" id="1267769"/>
    <lineage>
        <taxon>Bacteria</taxon>
        <taxon>Pseudomonadati</taxon>
        <taxon>Pseudomonadota</taxon>
        <taxon>Alphaproteobacteria</taxon>
        <taxon>Rhodobacterales</taxon>
        <taxon>Paracoccaceae</taxon>
        <taxon>Allosediminivita</taxon>
    </lineage>
</organism>
<reference evidence="2 3" key="1">
    <citation type="submission" date="2018-04" db="EMBL/GenBank/DDBJ databases">
        <title>Genomic Encyclopedia of Archaeal and Bacterial Type Strains, Phase II (KMG-II): from individual species to whole genera.</title>
        <authorList>
            <person name="Goeker M."/>
        </authorList>
    </citation>
    <scope>NUCLEOTIDE SEQUENCE [LARGE SCALE GENOMIC DNA]</scope>
    <source>
        <strain evidence="2 3">DSM 29329</strain>
    </source>
</reference>
<dbReference type="RefSeq" id="WP_158274107.1">
    <property type="nucleotide sequence ID" value="NZ_BMEZ01000034.1"/>
</dbReference>
<dbReference type="Gene3D" id="3.20.20.140">
    <property type="entry name" value="Metal-dependent hydrolases"/>
    <property type="match status" value="1"/>
</dbReference>
<dbReference type="PANTHER" id="PTHR35563:SF2">
    <property type="entry name" value="BARREL METAL-DEPENDENT HYDROLASE, PUTATIVE (AFU_ORTHOLOGUE AFUA_1G16240)-RELATED"/>
    <property type="match status" value="1"/>
</dbReference>
<feature type="domain" description="Amidohydrolase-related" evidence="1">
    <location>
        <begin position="4"/>
        <end position="272"/>
    </location>
</feature>
<evidence type="ECO:0000313" key="3">
    <source>
        <dbReference type="Proteomes" id="UP000244069"/>
    </source>
</evidence>
<protein>
    <submittedName>
        <fullName evidence="2">Putative TIM-barrel fold metal-dependent hydrolase</fullName>
    </submittedName>
</protein>
<gene>
    <name evidence="2" type="ORF">C8N44_1357</name>
</gene>
<dbReference type="Proteomes" id="UP000244069">
    <property type="component" value="Unassembled WGS sequence"/>
</dbReference>
<dbReference type="EMBL" id="QBKN01000035">
    <property type="protein sequence ID" value="PTX40287.1"/>
    <property type="molecule type" value="Genomic_DNA"/>
</dbReference>
<dbReference type="AlphaFoldDB" id="A0A2T6A8Y5"/>
<dbReference type="Pfam" id="PF04909">
    <property type="entry name" value="Amidohydro_2"/>
    <property type="match status" value="1"/>
</dbReference>
<keyword evidence="2" id="KW-0378">Hydrolase</keyword>
<dbReference type="OrthoDB" id="9787654at2"/>
<dbReference type="PANTHER" id="PTHR35563">
    <property type="entry name" value="BARREL METAL-DEPENDENT HYDROLASE, PUTATIVE (AFU_ORTHOLOGUE AFUA_1G16240)-RELATED"/>
    <property type="match status" value="1"/>
</dbReference>
<sequence>MLKIDAQVHIWKSDRPSRPWDPEYRARYRDRPSFLQHAGQTNTVEMALEEMQEAGVEGAVLATLGVYGPQDNTEELAAVARWPERFRLTGIVAPGSANLSVELEALRRGGLIGIRLPELRSSEAIRAGAFDPVLAACNDLGLAVMLPSVNAALPELLPRFPHVTFFLNHLGLGSAPPIVGYREAHPFAPLREVLELSDLPNLALKLTGVPAHSTEAFPFRDIWAPIRQVLAAFGPQRLTWGGDFTRTNGLHSYWEAAHYLEEMPGLGQEELELLYAGALLSLVDWPGRA</sequence>
<accession>A0A2T6A8Y5</accession>
<keyword evidence="3" id="KW-1185">Reference proteome</keyword>
<dbReference type="SUPFAM" id="SSF51556">
    <property type="entry name" value="Metallo-dependent hydrolases"/>
    <property type="match status" value="1"/>
</dbReference>